<feature type="binding site" evidence="18">
    <location>
        <position position="149"/>
    </location>
    <ligand>
        <name>NAD(+)</name>
        <dbReference type="ChEBI" id="CHEBI:57540"/>
    </ligand>
</feature>
<dbReference type="Gene3D" id="3.40.50.1970">
    <property type="match status" value="1"/>
</dbReference>
<feature type="binding site" evidence="18">
    <location>
        <position position="254"/>
    </location>
    <ligand>
        <name>Zn(2+)</name>
        <dbReference type="ChEBI" id="CHEBI:29105"/>
    </ligand>
</feature>
<sequence>MSDMAKPRNTLHVELGDRSYPIHIGRGLLDEMILIAPLFRAKKGLVVTNETIAPLYLDRVVKGLQAQGIEVDTCVLPDGESYKKPETLMPIYDTLLEKRHPRNTMLVALGGGVIGDMVGFAAATYQRGVDFIQIPTTLLSQVDSSVGGKTGVNHPLGKNMIGAFHQPRAVLIDTDTLGTLPEREVSAGLAEVVKYGLIADSEFFGWLEQHADALLERCPDALAHAIRVSCATKASVVAEDERESGRRAILNLGHTFGHAIEAWLGYGKWLHGEAVACGMVMAADLSCRLGWIPRDVVLRTRDLLRRLNLPVTPPAGITPGDFLRYMAVDKKVVSGNLRLVLLRELGHAVVTSEFPEKMLQETLETFCQSEVS</sequence>
<evidence type="ECO:0000256" key="3">
    <source>
        <dbReference type="ARBA" id="ARBA00003485"/>
    </source>
</evidence>
<reference evidence="21" key="1">
    <citation type="submission" date="2024-05" db="EMBL/GenBank/DDBJ databases">
        <title>Genome sequencing of novel strain.</title>
        <authorList>
            <person name="Ganbat D."/>
            <person name="Ganbat S."/>
            <person name="Lee S.-J."/>
        </authorList>
    </citation>
    <scope>NUCLEOTIDE SEQUENCE</scope>
    <source>
        <strain evidence="21">SMD15-11</strain>
    </source>
</reference>
<evidence type="ECO:0000256" key="13">
    <source>
        <dbReference type="ARBA" id="ARBA00022833"/>
    </source>
</evidence>
<dbReference type="PANTHER" id="PTHR43622">
    <property type="entry name" value="3-DEHYDROQUINATE SYNTHASE"/>
    <property type="match status" value="1"/>
</dbReference>
<feature type="binding site" evidence="18">
    <location>
        <begin position="78"/>
        <end position="83"/>
    </location>
    <ligand>
        <name>NAD(+)</name>
        <dbReference type="ChEBI" id="CHEBI:57540"/>
    </ligand>
</feature>
<keyword evidence="10 18" id="KW-0028">Amino-acid biosynthesis</keyword>
<dbReference type="InterPro" id="IPR056179">
    <property type="entry name" value="DHQS_C"/>
</dbReference>
<keyword evidence="13 18" id="KW-0862">Zinc</keyword>
<evidence type="ECO:0000256" key="10">
    <source>
        <dbReference type="ARBA" id="ARBA00022605"/>
    </source>
</evidence>
<evidence type="ECO:0000259" key="20">
    <source>
        <dbReference type="Pfam" id="PF24621"/>
    </source>
</evidence>
<evidence type="ECO:0000256" key="7">
    <source>
        <dbReference type="ARBA" id="ARBA00013031"/>
    </source>
</evidence>
<dbReference type="GO" id="GO:0008652">
    <property type="term" value="P:amino acid biosynthetic process"/>
    <property type="evidence" value="ECO:0007669"/>
    <property type="project" value="UniProtKB-KW"/>
</dbReference>
<evidence type="ECO:0000259" key="19">
    <source>
        <dbReference type="Pfam" id="PF01761"/>
    </source>
</evidence>
<feature type="binding site" evidence="18">
    <location>
        <begin position="112"/>
        <end position="116"/>
    </location>
    <ligand>
        <name>NAD(+)</name>
        <dbReference type="ChEBI" id="CHEBI:57540"/>
    </ligand>
</feature>
<dbReference type="HAMAP" id="MF_00110">
    <property type="entry name" value="DHQ_synthase"/>
    <property type="match status" value="1"/>
</dbReference>
<dbReference type="InterPro" id="IPR050071">
    <property type="entry name" value="Dehydroquinate_synthase"/>
</dbReference>
<proteinExistence type="inferred from homology"/>
<feature type="domain" description="3-dehydroquinate synthase C-terminal" evidence="20">
    <location>
        <begin position="188"/>
        <end position="332"/>
    </location>
</feature>
<comment type="cofactor">
    <cofactor evidence="2 18">
        <name>NAD(+)</name>
        <dbReference type="ChEBI" id="CHEBI:57540"/>
    </cofactor>
</comment>
<gene>
    <name evidence="18 21" type="primary">aroB</name>
    <name evidence="21" type="ORF">AAIA72_08130</name>
</gene>
<keyword evidence="11 18" id="KW-0479">Metal-binding</keyword>
<evidence type="ECO:0000256" key="18">
    <source>
        <dbReference type="HAMAP-Rule" id="MF_00110"/>
    </source>
</evidence>
<dbReference type="FunFam" id="3.40.50.1970:FF:000001">
    <property type="entry name" value="3-dehydroquinate synthase"/>
    <property type="match status" value="1"/>
</dbReference>
<dbReference type="InterPro" id="IPR016037">
    <property type="entry name" value="DHQ_synth_AroB"/>
</dbReference>
<evidence type="ECO:0000256" key="9">
    <source>
        <dbReference type="ARBA" id="ARBA00022490"/>
    </source>
</evidence>
<feature type="binding site" evidence="18">
    <location>
        <begin position="176"/>
        <end position="179"/>
    </location>
    <ligand>
        <name>NAD(+)</name>
        <dbReference type="ChEBI" id="CHEBI:57540"/>
    </ligand>
</feature>
<name>A0AB39V1F0_9GAMM</name>
<comment type="function">
    <text evidence="3 18">Catalyzes the conversion of 3-deoxy-D-arabino-heptulosonate 7-phosphate (DAHP) to dehydroquinate (DHQ).</text>
</comment>
<dbReference type="KEGG" id="tcd:AAIA72_08130"/>
<dbReference type="InterPro" id="IPR030960">
    <property type="entry name" value="DHQS/DOIS_N"/>
</dbReference>
<evidence type="ECO:0000256" key="1">
    <source>
        <dbReference type="ARBA" id="ARBA00001393"/>
    </source>
</evidence>
<dbReference type="PANTHER" id="PTHR43622:SF7">
    <property type="entry name" value="3-DEHYDROQUINATE SYNTHASE, CHLOROPLASTIC"/>
    <property type="match status" value="1"/>
</dbReference>
<dbReference type="GO" id="GO:0009073">
    <property type="term" value="P:aromatic amino acid family biosynthetic process"/>
    <property type="evidence" value="ECO:0007669"/>
    <property type="project" value="UniProtKB-KW"/>
</dbReference>
<evidence type="ECO:0000256" key="15">
    <source>
        <dbReference type="ARBA" id="ARBA00023141"/>
    </source>
</evidence>
<dbReference type="GO" id="GO:0046872">
    <property type="term" value="F:metal ion binding"/>
    <property type="evidence" value="ECO:0007669"/>
    <property type="project" value="UniProtKB-KW"/>
</dbReference>
<evidence type="ECO:0000256" key="8">
    <source>
        <dbReference type="ARBA" id="ARBA00017684"/>
    </source>
</evidence>
<dbReference type="NCBIfam" id="TIGR01357">
    <property type="entry name" value="aroB"/>
    <property type="match status" value="1"/>
</dbReference>
<comment type="pathway">
    <text evidence="5 18">Metabolic intermediate biosynthesis; chorismate biosynthesis; chorismate from D-erythrose 4-phosphate and phosphoenolpyruvate: step 2/7.</text>
</comment>
<keyword evidence="14 18" id="KW-0520">NAD</keyword>
<evidence type="ECO:0000313" key="21">
    <source>
        <dbReference type="EMBL" id="XDT73925.1"/>
    </source>
</evidence>
<evidence type="ECO:0000256" key="16">
    <source>
        <dbReference type="ARBA" id="ARBA00023239"/>
    </source>
</evidence>
<comment type="cofactor">
    <cofactor evidence="18">
        <name>Co(2+)</name>
        <dbReference type="ChEBI" id="CHEBI:48828"/>
    </cofactor>
    <cofactor evidence="18">
        <name>Zn(2+)</name>
        <dbReference type="ChEBI" id="CHEBI:29105"/>
    </cofactor>
    <text evidence="18">Binds 1 divalent metal cation per subunit. Can use either Co(2+) or Zn(2+).</text>
</comment>
<organism evidence="21">
    <name type="scientific">Thermohahella caldifontis</name>
    <dbReference type="NCBI Taxonomy" id="3142973"/>
    <lineage>
        <taxon>Bacteria</taxon>
        <taxon>Pseudomonadati</taxon>
        <taxon>Pseudomonadota</taxon>
        <taxon>Gammaproteobacteria</taxon>
        <taxon>Oceanospirillales</taxon>
        <taxon>Hahellaceae</taxon>
        <taxon>Thermohahella</taxon>
    </lineage>
</organism>
<dbReference type="RefSeq" id="WP_369602901.1">
    <property type="nucleotide sequence ID" value="NZ_CP154858.1"/>
</dbReference>
<feature type="domain" description="3-dehydroquinate synthase N-terminal" evidence="19">
    <location>
        <begin position="74"/>
        <end position="186"/>
    </location>
</feature>
<accession>A0AB39V1F0</accession>
<comment type="catalytic activity">
    <reaction evidence="1 18">
        <text>7-phospho-2-dehydro-3-deoxy-D-arabino-heptonate = 3-dehydroquinate + phosphate</text>
        <dbReference type="Rhea" id="RHEA:21968"/>
        <dbReference type="ChEBI" id="CHEBI:32364"/>
        <dbReference type="ChEBI" id="CHEBI:43474"/>
        <dbReference type="ChEBI" id="CHEBI:58394"/>
        <dbReference type="EC" id="4.2.3.4"/>
    </reaction>
</comment>
<dbReference type="Pfam" id="PF01761">
    <property type="entry name" value="DHQ_synthase"/>
    <property type="match status" value="1"/>
</dbReference>
<dbReference type="Pfam" id="PF24621">
    <property type="entry name" value="DHQS_C"/>
    <property type="match status" value="1"/>
</dbReference>
<dbReference type="CDD" id="cd08195">
    <property type="entry name" value="DHQS"/>
    <property type="match status" value="1"/>
</dbReference>
<dbReference type="FunFam" id="1.20.1090.10:FF:000002">
    <property type="entry name" value="3-dehydroquinate synthase"/>
    <property type="match status" value="1"/>
</dbReference>
<dbReference type="EC" id="4.2.3.4" evidence="7 18"/>
<evidence type="ECO:0000256" key="5">
    <source>
        <dbReference type="ARBA" id="ARBA00004661"/>
    </source>
</evidence>
<keyword evidence="12 18" id="KW-0547">Nucleotide-binding</keyword>
<dbReference type="SUPFAM" id="SSF56796">
    <property type="entry name" value="Dehydroquinate synthase-like"/>
    <property type="match status" value="1"/>
</dbReference>
<feature type="binding site" evidence="18">
    <location>
        <position position="191"/>
    </location>
    <ligand>
        <name>Zn(2+)</name>
        <dbReference type="ChEBI" id="CHEBI:29105"/>
    </ligand>
</feature>
<keyword evidence="16 18" id="KW-0456">Lyase</keyword>
<evidence type="ECO:0000256" key="6">
    <source>
        <dbReference type="ARBA" id="ARBA00005412"/>
    </source>
</evidence>
<evidence type="ECO:0000256" key="2">
    <source>
        <dbReference type="ARBA" id="ARBA00001911"/>
    </source>
</evidence>
<feature type="binding site" evidence="18">
    <location>
        <position position="271"/>
    </location>
    <ligand>
        <name>Zn(2+)</name>
        <dbReference type="ChEBI" id="CHEBI:29105"/>
    </ligand>
</feature>
<dbReference type="GO" id="GO:0003856">
    <property type="term" value="F:3-dehydroquinate synthase activity"/>
    <property type="evidence" value="ECO:0007669"/>
    <property type="project" value="UniProtKB-UniRule"/>
</dbReference>
<protein>
    <recommendedName>
        <fullName evidence="8 18">3-dehydroquinate synthase</fullName>
        <shortName evidence="18">DHQS</shortName>
        <ecNumber evidence="7 18">4.2.3.4</ecNumber>
    </recommendedName>
</protein>
<evidence type="ECO:0000256" key="11">
    <source>
        <dbReference type="ARBA" id="ARBA00022723"/>
    </source>
</evidence>
<keyword evidence="15 18" id="KW-0057">Aromatic amino acid biosynthesis</keyword>
<evidence type="ECO:0000256" key="4">
    <source>
        <dbReference type="ARBA" id="ARBA00004496"/>
    </source>
</evidence>
<dbReference type="GO" id="GO:0009423">
    <property type="term" value="P:chorismate biosynthetic process"/>
    <property type="evidence" value="ECO:0007669"/>
    <property type="project" value="UniProtKB-UniRule"/>
</dbReference>
<evidence type="ECO:0000256" key="17">
    <source>
        <dbReference type="ARBA" id="ARBA00023285"/>
    </source>
</evidence>
<evidence type="ECO:0000256" key="14">
    <source>
        <dbReference type="ARBA" id="ARBA00023027"/>
    </source>
</evidence>
<dbReference type="EMBL" id="CP154858">
    <property type="protein sequence ID" value="XDT73925.1"/>
    <property type="molecule type" value="Genomic_DNA"/>
</dbReference>
<dbReference type="GO" id="GO:0000166">
    <property type="term" value="F:nucleotide binding"/>
    <property type="evidence" value="ECO:0007669"/>
    <property type="project" value="UniProtKB-KW"/>
</dbReference>
<dbReference type="GO" id="GO:0005737">
    <property type="term" value="C:cytoplasm"/>
    <property type="evidence" value="ECO:0007669"/>
    <property type="project" value="UniProtKB-SubCell"/>
</dbReference>
<evidence type="ECO:0000256" key="12">
    <source>
        <dbReference type="ARBA" id="ARBA00022741"/>
    </source>
</evidence>
<keyword evidence="17 18" id="KW-0170">Cobalt</keyword>
<keyword evidence="9 18" id="KW-0963">Cytoplasm</keyword>
<comment type="subcellular location">
    <subcellularLocation>
        <location evidence="4 18">Cytoplasm</location>
    </subcellularLocation>
</comment>
<feature type="binding site" evidence="18">
    <location>
        <begin position="136"/>
        <end position="137"/>
    </location>
    <ligand>
        <name>NAD(+)</name>
        <dbReference type="ChEBI" id="CHEBI:57540"/>
    </ligand>
</feature>
<comment type="similarity">
    <text evidence="6 18">Belongs to the sugar phosphate cyclases superfamily. Dehydroquinate synthase family.</text>
</comment>
<dbReference type="PIRSF" id="PIRSF001455">
    <property type="entry name" value="DHQ_synth"/>
    <property type="match status" value="1"/>
</dbReference>
<feature type="binding site" evidence="18">
    <location>
        <position position="158"/>
    </location>
    <ligand>
        <name>NAD(+)</name>
        <dbReference type="ChEBI" id="CHEBI:57540"/>
    </ligand>
</feature>
<dbReference type="InterPro" id="IPR030963">
    <property type="entry name" value="DHQ_synth_fam"/>
</dbReference>
<dbReference type="Gene3D" id="1.20.1090.10">
    <property type="entry name" value="Dehydroquinate synthase-like - alpha domain"/>
    <property type="match status" value="1"/>
</dbReference>
<dbReference type="AlphaFoldDB" id="A0AB39V1F0"/>